<reference evidence="2 3" key="1">
    <citation type="submission" date="2023-07" db="EMBL/GenBank/DDBJ databases">
        <title>Comparative genomics of wheat-associated soil bacteria to identify genetic determinants of phenazine resistance.</title>
        <authorList>
            <person name="Mouncey N."/>
        </authorList>
    </citation>
    <scope>NUCLEOTIDE SEQUENCE [LARGE SCALE GENOMIC DNA]</scope>
    <source>
        <strain evidence="2 3">W2I16</strain>
    </source>
</reference>
<keyword evidence="3" id="KW-1185">Reference proteome</keyword>
<accession>A0ABU0RSF7</accession>
<organism evidence="2 3">
    <name type="scientific">Streptomyces turgidiscabies</name>
    <dbReference type="NCBI Taxonomy" id="85558"/>
    <lineage>
        <taxon>Bacteria</taxon>
        <taxon>Bacillati</taxon>
        <taxon>Actinomycetota</taxon>
        <taxon>Actinomycetes</taxon>
        <taxon>Kitasatosporales</taxon>
        <taxon>Streptomycetaceae</taxon>
        <taxon>Streptomyces</taxon>
    </lineage>
</organism>
<evidence type="ECO:0000313" key="3">
    <source>
        <dbReference type="Proteomes" id="UP001223072"/>
    </source>
</evidence>
<comment type="caution">
    <text evidence="2">The sequence shown here is derived from an EMBL/GenBank/DDBJ whole genome shotgun (WGS) entry which is preliminary data.</text>
</comment>
<sequence>MKQGKGIENPESRFSAVLVGAAKLPGVRINREAYLRSALARHCSEDDIRRAIEETPAAAGITVEVLDKVAKDSIRYETGKVSALSAAAGIPGIFALPATVPADMAQYFGHMLRIAQKLAYLYSWPDLFSDDGDDVDDATMGVLTLFFGVMFGTQSANAAVGKVAGMMAEQVAKKLPQKALTHGVIYPVVKKVAGYLGVRMTTQSFATTVSKAIPLVGAAVSGGLTFATYLPMAKRLKKHLSSLPLAEPSRRVMDGEVVDGEVVEDQGPFTAAHADQYGADATAIKLEEPRS</sequence>
<gene>
    <name evidence="2" type="ORF">QFZ49_004864</name>
</gene>
<dbReference type="Proteomes" id="UP001223072">
    <property type="component" value="Unassembled WGS sequence"/>
</dbReference>
<dbReference type="RefSeq" id="WP_307628446.1">
    <property type="nucleotide sequence ID" value="NZ_JAUSZS010000004.1"/>
</dbReference>
<proteinExistence type="predicted"/>
<evidence type="ECO:0000313" key="2">
    <source>
        <dbReference type="EMBL" id="MDQ0934924.1"/>
    </source>
</evidence>
<evidence type="ECO:0000256" key="1">
    <source>
        <dbReference type="SAM" id="Phobius"/>
    </source>
</evidence>
<name>A0ABU0RSF7_9ACTN</name>
<keyword evidence="1" id="KW-0812">Transmembrane</keyword>
<keyword evidence="1" id="KW-1133">Transmembrane helix</keyword>
<evidence type="ECO:0008006" key="4">
    <source>
        <dbReference type="Google" id="ProtNLM"/>
    </source>
</evidence>
<keyword evidence="1" id="KW-0472">Membrane</keyword>
<dbReference type="EMBL" id="JAUSZS010000004">
    <property type="protein sequence ID" value="MDQ0934924.1"/>
    <property type="molecule type" value="Genomic_DNA"/>
</dbReference>
<feature type="transmembrane region" description="Helical" evidence="1">
    <location>
        <begin position="212"/>
        <end position="232"/>
    </location>
</feature>
<protein>
    <recommendedName>
        <fullName evidence="4">EcsC family protein</fullName>
    </recommendedName>
</protein>